<dbReference type="GO" id="GO:0033971">
    <property type="term" value="F:hydroxyisourate hydrolase activity"/>
    <property type="evidence" value="ECO:0007669"/>
    <property type="project" value="UniProtKB-EC"/>
</dbReference>
<gene>
    <name evidence="11" type="primary">uraH</name>
    <name evidence="11" type="ORF">IV433_18555</name>
</gene>
<evidence type="ECO:0000256" key="5">
    <source>
        <dbReference type="ARBA" id="ARBA00012609"/>
    </source>
</evidence>
<dbReference type="EMBL" id="JADOBI010000009">
    <property type="protein sequence ID" value="MBF7981418.1"/>
    <property type="molecule type" value="Genomic_DNA"/>
</dbReference>
<protein>
    <recommendedName>
        <fullName evidence="6 9">5-hydroxyisourate hydrolase</fullName>
        <shortName evidence="9">HIU hydrolase</shortName>
        <shortName evidence="9">HIUHase</shortName>
        <ecNumber evidence="5 9">3.5.2.17</ecNumber>
    </recommendedName>
</protein>
<dbReference type="RefSeq" id="WP_195815405.1">
    <property type="nucleotide sequence ID" value="NZ_JADOBI010000009.1"/>
</dbReference>
<evidence type="ECO:0000256" key="8">
    <source>
        <dbReference type="ARBA" id="ARBA00022801"/>
    </source>
</evidence>
<dbReference type="InterPro" id="IPR023418">
    <property type="entry name" value="Thyroxine_BS"/>
</dbReference>
<dbReference type="PRINTS" id="PR00189">
    <property type="entry name" value="TRNSTHYRETIN"/>
</dbReference>
<dbReference type="EC" id="3.5.2.17" evidence="5 9"/>
<dbReference type="NCBIfam" id="TIGR02962">
    <property type="entry name" value="hdxy_isourate"/>
    <property type="match status" value="1"/>
</dbReference>
<evidence type="ECO:0000256" key="1">
    <source>
        <dbReference type="ARBA" id="ARBA00001043"/>
    </source>
</evidence>
<dbReference type="PANTHER" id="PTHR10395">
    <property type="entry name" value="URICASE AND TRANSTHYRETIN-RELATED"/>
    <property type="match status" value="1"/>
</dbReference>
<organism evidence="11 12">
    <name type="scientific">Rahnella laticis</name>
    <dbReference type="NCBI Taxonomy" id="2787622"/>
    <lineage>
        <taxon>Bacteria</taxon>
        <taxon>Pseudomonadati</taxon>
        <taxon>Pseudomonadota</taxon>
        <taxon>Gammaproteobacteria</taxon>
        <taxon>Enterobacterales</taxon>
        <taxon>Yersiniaceae</taxon>
        <taxon>Rahnella</taxon>
    </lineage>
</organism>
<dbReference type="PROSITE" id="PS00768">
    <property type="entry name" value="TRANSTHYRETIN_1"/>
    <property type="match status" value="1"/>
</dbReference>
<dbReference type="SUPFAM" id="SSF49472">
    <property type="entry name" value="Transthyretin (synonym: prealbumin)"/>
    <property type="match status" value="1"/>
</dbReference>
<evidence type="ECO:0000256" key="2">
    <source>
        <dbReference type="ARBA" id="ARBA00002704"/>
    </source>
</evidence>
<comment type="function">
    <text evidence="2">Catalyzes the hydrolysis of 5-hydroxyisourate (HIU) to 2-oxo-4-hydroxy-4-carboxy-5-ureidoimidazoline (OHCU).</text>
</comment>
<reference evidence="11 12" key="1">
    <citation type="submission" date="2020-11" db="EMBL/GenBank/DDBJ databases">
        <title>Taxonomic investigation of Rahnella strains.</title>
        <authorList>
            <person name="Lee S.D."/>
        </authorList>
    </citation>
    <scope>NUCLEOTIDE SEQUENCE [LARGE SCALE GENOMIC DNA]</scope>
    <source>
        <strain evidence="11 12">SAP-17</strain>
    </source>
</reference>
<proteinExistence type="inferred from homology"/>
<dbReference type="Pfam" id="PF00576">
    <property type="entry name" value="Transthyretin"/>
    <property type="match status" value="1"/>
</dbReference>
<dbReference type="Proteomes" id="UP000636811">
    <property type="component" value="Unassembled WGS sequence"/>
</dbReference>
<keyword evidence="8 9" id="KW-0378">Hydrolase</keyword>
<evidence type="ECO:0000259" key="10">
    <source>
        <dbReference type="Pfam" id="PF00576"/>
    </source>
</evidence>
<name>A0ABS0E8K2_9GAMM</name>
<comment type="catalytic activity">
    <reaction evidence="1 9">
        <text>5-hydroxyisourate + H2O = 5-hydroxy-2-oxo-4-ureido-2,5-dihydro-1H-imidazole-5-carboxylate + H(+)</text>
        <dbReference type="Rhea" id="RHEA:23736"/>
        <dbReference type="ChEBI" id="CHEBI:15377"/>
        <dbReference type="ChEBI" id="CHEBI:15378"/>
        <dbReference type="ChEBI" id="CHEBI:18072"/>
        <dbReference type="ChEBI" id="CHEBI:58639"/>
        <dbReference type="EC" id="3.5.2.17"/>
    </reaction>
</comment>
<evidence type="ECO:0000313" key="11">
    <source>
        <dbReference type="EMBL" id="MBF7981418.1"/>
    </source>
</evidence>
<evidence type="ECO:0000313" key="12">
    <source>
        <dbReference type="Proteomes" id="UP000636811"/>
    </source>
</evidence>
<dbReference type="InterPro" id="IPR000895">
    <property type="entry name" value="Transthyretin/HIU_hydrolase"/>
</dbReference>
<dbReference type="InterPro" id="IPR014306">
    <property type="entry name" value="Hydroxyisourate_hydrolase"/>
</dbReference>
<dbReference type="PANTHER" id="PTHR10395:SF7">
    <property type="entry name" value="5-HYDROXYISOURATE HYDROLASE"/>
    <property type="match status" value="1"/>
</dbReference>
<sequence length="116" mass="12688">MTSVSKTKVTTHILDTSLGKPAADVRVWLEKLDGPKITLIAETQTDADGRAAKLTPEPVPSGHYRLCANIGAYFAATNRETLYHSAIIDVVISGEQDHYHLPLLISPYSYSTYRGS</sequence>
<accession>A0ABS0E8K2</accession>
<evidence type="ECO:0000256" key="6">
    <source>
        <dbReference type="ARBA" id="ARBA00017539"/>
    </source>
</evidence>
<dbReference type="Gene3D" id="2.60.40.180">
    <property type="entry name" value="Transthyretin/hydroxyisourate hydrolase domain"/>
    <property type="match status" value="1"/>
</dbReference>
<evidence type="ECO:0000256" key="4">
    <source>
        <dbReference type="ARBA" id="ARBA00011881"/>
    </source>
</evidence>
<keyword evidence="7 9" id="KW-0659">Purine metabolism</keyword>
<comment type="subunit">
    <text evidence="4 9">Homotetramer.</text>
</comment>
<dbReference type="CDD" id="cd05822">
    <property type="entry name" value="TLP_HIUase"/>
    <property type="match status" value="1"/>
</dbReference>
<comment type="caution">
    <text evidence="11">The sequence shown here is derived from an EMBL/GenBank/DDBJ whole genome shotgun (WGS) entry which is preliminary data.</text>
</comment>
<keyword evidence="12" id="KW-1185">Reference proteome</keyword>
<dbReference type="InterPro" id="IPR036817">
    <property type="entry name" value="Transthyretin/HIU_hydrolase_sf"/>
</dbReference>
<evidence type="ECO:0000256" key="3">
    <source>
        <dbReference type="ARBA" id="ARBA00009850"/>
    </source>
</evidence>
<comment type="similarity">
    <text evidence="3 9">Belongs to the transthyretin family. 5-hydroxyisourate hydrolase subfamily.</text>
</comment>
<evidence type="ECO:0000256" key="7">
    <source>
        <dbReference type="ARBA" id="ARBA00022631"/>
    </source>
</evidence>
<dbReference type="InterPro" id="IPR023416">
    <property type="entry name" value="Transthyretin/HIU_hydrolase_d"/>
</dbReference>
<feature type="domain" description="Transthyretin/hydroxyisourate hydrolase" evidence="10">
    <location>
        <begin position="9"/>
        <end position="115"/>
    </location>
</feature>
<evidence type="ECO:0000256" key="9">
    <source>
        <dbReference type="RuleBase" id="RU361270"/>
    </source>
</evidence>